<dbReference type="GO" id="GO:0004316">
    <property type="term" value="F:3-oxoacyl-[acyl-carrier-protein] reductase (NADPH) activity"/>
    <property type="evidence" value="ECO:0007669"/>
    <property type="project" value="UniProtKB-EC"/>
</dbReference>
<evidence type="ECO:0000256" key="1">
    <source>
        <dbReference type="ARBA" id="ARBA00006484"/>
    </source>
</evidence>
<dbReference type="AlphaFoldDB" id="A0A084G3R1"/>
<dbReference type="InterPro" id="IPR002347">
    <property type="entry name" value="SDR_fam"/>
</dbReference>
<dbReference type="VEuPathDB" id="FungiDB:SAPIO_CDS6549"/>
<sequence>MAERLQQIAGQLRPARESATQQDSKDPSRIDGYVVLVTGGAQGIGRATANLLATKGAKIVIADVSEEKSSEAVRDLRAHGYEAVSIVGDALEDGFAEKTVKYALDALGKVNCLINNAGFCYDAAIHKMDDEKFDVIMKIHNYVPFRMIRALSAHWMDPANRDMPKVIVNVSSTSGLHGQMGQINYATAKMGVVGLTKTVASEWARYGVRCNAVAYGWMDTRLTRPPTGEETVATGGKEIVLGISAKAKKFRDLSEIPLGRCGTVDDAAGVMLFLAKSRCDALDEVGDQRLSEIIARKM</sequence>
<dbReference type="InterPro" id="IPR036291">
    <property type="entry name" value="NAD(P)-bd_dom_sf"/>
</dbReference>
<evidence type="ECO:0000313" key="7">
    <source>
        <dbReference type="Proteomes" id="UP000028545"/>
    </source>
</evidence>
<dbReference type="Pfam" id="PF00106">
    <property type="entry name" value="adh_short"/>
    <property type="match status" value="1"/>
</dbReference>
<dbReference type="GO" id="GO:0032787">
    <property type="term" value="P:monocarboxylic acid metabolic process"/>
    <property type="evidence" value="ECO:0007669"/>
    <property type="project" value="UniProtKB-ARBA"/>
</dbReference>
<dbReference type="OrthoDB" id="1393670at2759"/>
<dbReference type="HOGENOM" id="CLU_010194_1_3_1"/>
<dbReference type="CDD" id="cd05233">
    <property type="entry name" value="SDR_c"/>
    <property type="match status" value="1"/>
</dbReference>
<evidence type="ECO:0000313" key="6">
    <source>
        <dbReference type="EMBL" id="KEZ41973.1"/>
    </source>
</evidence>
<keyword evidence="7" id="KW-1185">Reference proteome</keyword>
<dbReference type="OMA" id="HGNAGQI"/>
<dbReference type="GeneID" id="27725621"/>
<dbReference type="KEGG" id="sapo:SAPIO_CDS6549"/>
<dbReference type="SUPFAM" id="SSF51735">
    <property type="entry name" value="NAD(P)-binding Rossmann-fold domains"/>
    <property type="match status" value="1"/>
</dbReference>
<dbReference type="RefSeq" id="XP_016641772.1">
    <property type="nucleotide sequence ID" value="XM_016788619.1"/>
</dbReference>
<protein>
    <recommendedName>
        <fullName evidence="2">3-oxoacyl-[acyl-carrier-protein] reductase</fullName>
        <ecNumber evidence="2">1.1.1.100</ecNumber>
    </recommendedName>
</protein>
<dbReference type="InterPro" id="IPR050259">
    <property type="entry name" value="SDR"/>
</dbReference>
<dbReference type="PANTHER" id="PTHR42879:SF2">
    <property type="entry name" value="3-OXOACYL-[ACYL-CARRIER-PROTEIN] REDUCTASE FABG"/>
    <property type="match status" value="1"/>
</dbReference>
<proteinExistence type="inferred from homology"/>
<organism evidence="6 7">
    <name type="scientific">Pseudallescheria apiosperma</name>
    <name type="common">Scedosporium apiospermum</name>
    <dbReference type="NCBI Taxonomy" id="563466"/>
    <lineage>
        <taxon>Eukaryota</taxon>
        <taxon>Fungi</taxon>
        <taxon>Dikarya</taxon>
        <taxon>Ascomycota</taxon>
        <taxon>Pezizomycotina</taxon>
        <taxon>Sordariomycetes</taxon>
        <taxon>Hypocreomycetidae</taxon>
        <taxon>Microascales</taxon>
        <taxon>Microascaceae</taxon>
        <taxon>Scedosporium</taxon>
    </lineage>
</organism>
<evidence type="ECO:0000256" key="4">
    <source>
        <dbReference type="ARBA" id="ARBA00048508"/>
    </source>
</evidence>
<accession>A0A084G3R1</accession>
<dbReference type="EC" id="1.1.1.100" evidence="2"/>
<comment type="caution">
    <text evidence="6">The sequence shown here is derived from an EMBL/GenBank/DDBJ whole genome shotgun (WGS) entry which is preliminary data.</text>
</comment>
<evidence type="ECO:0000256" key="3">
    <source>
        <dbReference type="ARBA" id="ARBA00022857"/>
    </source>
</evidence>
<dbReference type="InterPro" id="IPR020904">
    <property type="entry name" value="Sc_DH/Rdtase_CS"/>
</dbReference>
<dbReference type="PANTHER" id="PTHR42879">
    <property type="entry name" value="3-OXOACYL-(ACYL-CARRIER-PROTEIN) REDUCTASE"/>
    <property type="match status" value="1"/>
</dbReference>
<evidence type="ECO:0000256" key="2">
    <source>
        <dbReference type="ARBA" id="ARBA00012948"/>
    </source>
</evidence>
<dbReference type="EMBL" id="JOWA01000104">
    <property type="protein sequence ID" value="KEZ41973.1"/>
    <property type="molecule type" value="Genomic_DNA"/>
</dbReference>
<dbReference type="Gene3D" id="3.40.50.720">
    <property type="entry name" value="NAD(P)-binding Rossmann-like Domain"/>
    <property type="match status" value="1"/>
</dbReference>
<reference evidence="6 7" key="1">
    <citation type="journal article" date="2014" name="Genome Announc.">
        <title>Draft genome sequence of the pathogenic fungus Scedosporium apiospermum.</title>
        <authorList>
            <person name="Vandeputte P."/>
            <person name="Ghamrawi S."/>
            <person name="Rechenmann M."/>
            <person name="Iltis A."/>
            <person name="Giraud S."/>
            <person name="Fleury M."/>
            <person name="Thornton C."/>
            <person name="Delhaes L."/>
            <person name="Meyer W."/>
            <person name="Papon N."/>
            <person name="Bouchara J.P."/>
        </authorList>
    </citation>
    <scope>NUCLEOTIDE SEQUENCE [LARGE SCALE GENOMIC DNA]</scope>
    <source>
        <strain evidence="6 7">IHEM 14462</strain>
    </source>
</reference>
<comment type="similarity">
    <text evidence="1 5">Belongs to the short-chain dehydrogenases/reductases (SDR) family.</text>
</comment>
<dbReference type="PROSITE" id="PS00061">
    <property type="entry name" value="ADH_SHORT"/>
    <property type="match status" value="1"/>
</dbReference>
<dbReference type="Proteomes" id="UP000028545">
    <property type="component" value="Unassembled WGS sequence"/>
</dbReference>
<name>A0A084G3R1_PSEDA</name>
<keyword evidence="3" id="KW-0521">NADP</keyword>
<dbReference type="PRINTS" id="PR00080">
    <property type="entry name" value="SDRFAMILY"/>
</dbReference>
<dbReference type="PRINTS" id="PR00081">
    <property type="entry name" value="GDHRDH"/>
</dbReference>
<comment type="catalytic activity">
    <reaction evidence="4">
        <text>a (3R)-hydroxyacyl-[ACP] + NADP(+) = a 3-oxoacyl-[ACP] + NADPH + H(+)</text>
        <dbReference type="Rhea" id="RHEA:17397"/>
        <dbReference type="Rhea" id="RHEA-COMP:9916"/>
        <dbReference type="Rhea" id="RHEA-COMP:9945"/>
        <dbReference type="ChEBI" id="CHEBI:15378"/>
        <dbReference type="ChEBI" id="CHEBI:57783"/>
        <dbReference type="ChEBI" id="CHEBI:58349"/>
        <dbReference type="ChEBI" id="CHEBI:78776"/>
        <dbReference type="ChEBI" id="CHEBI:78827"/>
        <dbReference type="EC" id="1.1.1.100"/>
    </reaction>
</comment>
<gene>
    <name evidence="6" type="ORF">SAPIO_CDS6549</name>
</gene>
<evidence type="ECO:0000256" key="5">
    <source>
        <dbReference type="RuleBase" id="RU000363"/>
    </source>
</evidence>